<reference evidence="3" key="1">
    <citation type="submission" date="2022-09" db="EMBL/GenBank/DDBJ databases">
        <title>Fusarium specimens isolated from Avocado Roots.</title>
        <authorList>
            <person name="Stajich J."/>
            <person name="Roper C."/>
            <person name="Heimlech-Rivalta G."/>
        </authorList>
    </citation>
    <scope>NUCLEOTIDE SEQUENCE</scope>
    <source>
        <strain evidence="3">CF00136</strain>
    </source>
</reference>
<feature type="transmembrane region" description="Helical" evidence="2">
    <location>
        <begin position="261"/>
        <end position="285"/>
    </location>
</feature>
<dbReference type="PANTHER" id="PTHR37544">
    <property type="entry name" value="SPRAY-RELATED"/>
    <property type="match status" value="1"/>
</dbReference>
<evidence type="ECO:0000256" key="1">
    <source>
        <dbReference type="SAM" id="MobiDB-lite"/>
    </source>
</evidence>
<evidence type="ECO:0000256" key="2">
    <source>
        <dbReference type="SAM" id="Phobius"/>
    </source>
</evidence>
<keyword evidence="2" id="KW-0472">Membrane</keyword>
<feature type="transmembrane region" description="Helical" evidence="2">
    <location>
        <begin position="645"/>
        <end position="663"/>
    </location>
</feature>
<feature type="compositionally biased region" description="Polar residues" evidence="1">
    <location>
        <begin position="53"/>
        <end position="64"/>
    </location>
</feature>
<evidence type="ECO:0000313" key="3">
    <source>
        <dbReference type="EMBL" id="KAJ4260540.1"/>
    </source>
</evidence>
<feature type="transmembrane region" description="Helical" evidence="2">
    <location>
        <begin position="760"/>
        <end position="783"/>
    </location>
</feature>
<feature type="region of interest" description="Disordered" evidence="1">
    <location>
        <begin position="77"/>
        <end position="112"/>
    </location>
</feature>
<feature type="compositionally biased region" description="Low complexity" evidence="1">
    <location>
        <begin position="102"/>
        <end position="112"/>
    </location>
</feature>
<proteinExistence type="predicted"/>
<feature type="region of interest" description="Disordered" evidence="1">
    <location>
        <begin position="1"/>
        <end position="36"/>
    </location>
</feature>
<accession>A0A9W8S0F9</accession>
<feature type="region of interest" description="Disordered" evidence="1">
    <location>
        <begin position="47"/>
        <end position="66"/>
    </location>
</feature>
<feature type="transmembrane region" description="Helical" evidence="2">
    <location>
        <begin position="152"/>
        <end position="175"/>
    </location>
</feature>
<dbReference type="InterPro" id="IPR021840">
    <property type="entry name" value="DUF3433"/>
</dbReference>
<keyword evidence="2" id="KW-0812">Transmembrane</keyword>
<dbReference type="Pfam" id="PF11915">
    <property type="entry name" value="DUF3433"/>
    <property type="match status" value="2"/>
</dbReference>
<comment type="caution">
    <text evidence="3">The sequence shown here is derived from an EMBL/GenBank/DDBJ whole genome shotgun (WGS) entry which is preliminary data.</text>
</comment>
<protein>
    <submittedName>
        <fullName evidence="3">Uncharacterized protein</fullName>
    </submittedName>
</protein>
<feature type="transmembrane region" description="Helical" evidence="2">
    <location>
        <begin position="803"/>
        <end position="826"/>
    </location>
</feature>
<dbReference type="PANTHER" id="PTHR37544:SF3">
    <property type="entry name" value="SPRAY"/>
    <property type="match status" value="1"/>
</dbReference>
<feature type="transmembrane region" description="Helical" evidence="2">
    <location>
        <begin position="195"/>
        <end position="211"/>
    </location>
</feature>
<gene>
    <name evidence="3" type="ORF">NW762_007283</name>
</gene>
<organism evidence="3 4">
    <name type="scientific">Fusarium torreyae</name>
    <dbReference type="NCBI Taxonomy" id="1237075"/>
    <lineage>
        <taxon>Eukaryota</taxon>
        <taxon>Fungi</taxon>
        <taxon>Dikarya</taxon>
        <taxon>Ascomycota</taxon>
        <taxon>Pezizomycotina</taxon>
        <taxon>Sordariomycetes</taxon>
        <taxon>Hypocreomycetidae</taxon>
        <taxon>Hypocreales</taxon>
        <taxon>Nectriaceae</taxon>
        <taxon>Fusarium</taxon>
    </lineage>
</organism>
<name>A0A9W8S0F9_9HYPO</name>
<sequence length="1394" mass="153488">MAGFYRERTDSAPATFGTIRRKPVGSTQYQQAQQEDEDDLDYLHHPLDGFIGGSTNSSQLQSPISRRGDHHYNLLNETQDIGSEVPPPVSPLRGSEEHHELSTTWSDSSLTTQHWPVTDPKYNNTIVEYSSQYPPSQRQDVATKRHMWTPFWLSKTVLVAFALTFVCMMLATGLLYHFSVENDGISTEKETRHYAWKYGPTALLVIVGALWRQVDHHNKMLAPWKELQKGPAPVDKSLLLDYISPILPTALWQAIKNRHWFVVASTTGHLLILGTTVFSTGLLILEATEISRKSGDFNLKGEFQMKDPSDNATAYKVGPAAAQLYYGINFQGLNYPAGTSEDIIVPELQLPDKFSDHLNYTLTTDGIQVDLDCEILPITNGTQASMPWRSILGSFIVTNISTPDCDIKGVTIGVGPDHYYYHQKNATQNYQGLFDVYPCNVDWNYATQYLRRNDTDKEKMLSDVYADQRVVMSVADLRISPYNASMSGPQYFYVKEVKVALCKPSYNLQKFDVQSSSILNGSAQAVMSAGATSRKKVISGWPNGALAMGVYSSSANLYLGTGGQDYALSQVVPTFFQLMSMKNGNSSVGAFLDEDLLIKTGKDVFKGIGTQLMRQITLQPTNKKVEGQITYVEDRLHVKALSTGFMCAFLGLLALLSVGMIFIRPQNVIPHEPGSIATTATVLAASQLLRGTLVNMGSLRRSQIRARLEGLGFRSVVVPGPRPAFVVEPIAQSKEQISAKPANAEAQTVSWWWPVAGTGWFLCLAIILPLIIIAVLEVVQHLSDVNSGFVDIGPSDSIVLATYIPAAAVLGIASMYSAIEFMLAVFAPYQSLKQGQATAQRSLNLNMVGKLLPHAAFKSLKSRHFALLVALLANFIGSFLTIVISGLYSPGEIPQTRDMMIQQADSFDLERVDLSLDDNQAAAIDSLIEYLDLDYPQWTHNGLVYNHFNSPHVKFKNASAEAPLNVNVPAIRPKLNCTSVTEERQIVKVIDDQDGSFMATLPGMNGIISPVKGYMLVGLKTTLDYAKWCATPPTENATEGWWMQYFYVPYDMVPAYVGKASMMQWQDETIFADGAVNTNPTSGSGYGASGLATGGNGCPTFALTLGTLGATGLWTEGNVSRWQFEYDLGTVMCYQNLEQVETNLTWSVPAFEFTRSGKPKADESTATLLKNEAGSDRFEFAINAWLRGLSDSVYNRTIPGPNNTASAVNYVDSFIEALVYSKSGRPLEELIGKMNEKNLSEAANDLYKVYMSQAISLNMRTNSTKDNSHLPSYTGTLTTSGHSRLRQNKGTKIALQAMLATMAACAIATTLLMRVRDVLPHNPCSIAGTATLLAGSEISTPQFVPPGAEWRNDREMRQAGVFEKNFYSLKWWDTPDGGVQGRQRYGVDVDRALG</sequence>
<feature type="region of interest" description="Disordered" evidence="1">
    <location>
        <begin position="1262"/>
        <end position="1283"/>
    </location>
</feature>
<dbReference type="OrthoDB" id="5332281at2759"/>
<feature type="transmembrane region" description="Helical" evidence="2">
    <location>
        <begin position="865"/>
        <end position="888"/>
    </location>
</feature>
<keyword evidence="2" id="KW-1133">Transmembrane helix</keyword>
<feature type="compositionally biased region" description="Polar residues" evidence="1">
    <location>
        <begin position="1262"/>
        <end position="1282"/>
    </location>
</feature>
<feature type="compositionally biased region" description="Basic and acidic residues" evidence="1">
    <location>
        <begin position="1"/>
        <end position="10"/>
    </location>
</feature>
<evidence type="ECO:0000313" key="4">
    <source>
        <dbReference type="Proteomes" id="UP001152049"/>
    </source>
</evidence>
<dbReference type="Proteomes" id="UP001152049">
    <property type="component" value="Unassembled WGS sequence"/>
</dbReference>
<keyword evidence="4" id="KW-1185">Reference proteome</keyword>
<dbReference type="EMBL" id="JAOQAZ010000013">
    <property type="protein sequence ID" value="KAJ4260540.1"/>
    <property type="molecule type" value="Genomic_DNA"/>
</dbReference>